<dbReference type="InterPro" id="IPR001387">
    <property type="entry name" value="Cro/C1-type_HTH"/>
</dbReference>
<reference evidence="2 3" key="1">
    <citation type="submission" date="2014-11" db="EMBL/GenBank/DDBJ databases">
        <title>Genome sequencing of Pantoea rodasii ND03.</title>
        <authorList>
            <person name="Muhamad Yunos N.Y."/>
            <person name="Chan K.-G."/>
        </authorList>
    </citation>
    <scope>NUCLEOTIDE SEQUENCE [LARGE SCALE GENOMIC DNA]</scope>
    <source>
        <strain evidence="2 3">ND03</strain>
    </source>
</reference>
<sequence length="69" mass="7703">MNNLALVRKKTGITQLQLAKAIGWGPSRIANYESNIRTPSLANCRLILKGLEKLGFKHTLDEVFPPKEV</sequence>
<proteinExistence type="predicted"/>
<comment type="caution">
    <text evidence="2">The sequence shown here is derived from an EMBL/GenBank/DDBJ whole genome shotgun (WGS) entry which is preliminary data.</text>
</comment>
<dbReference type="SUPFAM" id="SSF47413">
    <property type="entry name" value="lambda repressor-like DNA-binding domains"/>
    <property type="match status" value="1"/>
</dbReference>
<protein>
    <submittedName>
        <fullName evidence="2">XRE family transcriptional regulator</fullName>
    </submittedName>
</protein>
<dbReference type="Pfam" id="PF01381">
    <property type="entry name" value="HTH_3"/>
    <property type="match status" value="1"/>
</dbReference>
<dbReference type="AlphaFoldDB" id="A0A0B1RDH8"/>
<evidence type="ECO:0000313" key="2">
    <source>
        <dbReference type="EMBL" id="KHJ69706.1"/>
    </source>
</evidence>
<dbReference type="RefSeq" id="WP_039327978.1">
    <property type="nucleotide sequence ID" value="NZ_JTJJ01000011.1"/>
</dbReference>
<feature type="domain" description="HTH cro/C1-type" evidence="1">
    <location>
        <begin position="4"/>
        <end position="63"/>
    </location>
</feature>
<dbReference type="CDD" id="cd00093">
    <property type="entry name" value="HTH_XRE"/>
    <property type="match status" value="1"/>
</dbReference>
<dbReference type="Gene3D" id="1.10.260.40">
    <property type="entry name" value="lambda repressor-like DNA-binding domains"/>
    <property type="match status" value="1"/>
</dbReference>
<organism evidence="2 3">
    <name type="scientific">Pantoea rodasii</name>
    <dbReference type="NCBI Taxonomy" id="1076549"/>
    <lineage>
        <taxon>Bacteria</taxon>
        <taxon>Pseudomonadati</taxon>
        <taxon>Pseudomonadota</taxon>
        <taxon>Gammaproteobacteria</taxon>
        <taxon>Enterobacterales</taxon>
        <taxon>Erwiniaceae</taxon>
        <taxon>Pantoea</taxon>
    </lineage>
</organism>
<dbReference type="SMART" id="SM00530">
    <property type="entry name" value="HTH_XRE"/>
    <property type="match status" value="1"/>
</dbReference>
<name>A0A0B1RDH8_9GAMM</name>
<dbReference type="GO" id="GO:0003677">
    <property type="term" value="F:DNA binding"/>
    <property type="evidence" value="ECO:0007669"/>
    <property type="project" value="InterPro"/>
</dbReference>
<gene>
    <name evidence="2" type="ORF">QU24_02300</name>
</gene>
<dbReference type="PROSITE" id="PS50943">
    <property type="entry name" value="HTH_CROC1"/>
    <property type="match status" value="1"/>
</dbReference>
<accession>A0A0B1RDH8</accession>
<evidence type="ECO:0000313" key="3">
    <source>
        <dbReference type="Proteomes" id="UP000030853"/>
    </source>
</evidence>
<evidence type="ECO:0000259" key="1">
    <source>
        <dbReference type="PROSITE" id="PS50943"/>
    </source>
</evidence>
<dbReference type="EMBL" id="JTJJ01000011">
    <property type="protein sequence ID" value="KHJ69706.1"/>
    <property type="molecule type" value="Genomic_DNA"/>
</dbReference>
<dbReference type="InterPro" id="IPR010982">
    <property type="entry name" value="Lambda_DNA-bd_dom_sf"/>
</dbReference>
<dbReference type="Proteomes" id="UP000030853">
    <property type="component" value="Unassembled WGS sequence"/>
</dbReference>